<dbReference type="AlphaFoldDB" id="A0AAW1S9P6"/>
<dbReference type="EMBL" id="JALJOU010000007">
    <property type="protein sequence ID" value="KAK9842511.1"/>
    <property type="molecule type" value="Genomic_DNA"/>
</dbReference>
<dbReference type="Gene3D" id="1.25.10.10">
    <property type="entry name" value="Leucine-rich Repeat Variant"/>
    <property type="match status" value="1"/>
</dbReference>
<evidence type="ECO:0000313" key="2">
    <source>
        <dbReference type="EMBL" id="KAK9842511.1"/>
    </source>
</evidence>
<reference evidence="2 3" key="1">
    <citation type="journal article" date="2024" name="Nat. Commun.">
        <title>Phylogenomics reveals the evolutionary origins of lichenization in chlorophyte algae.</title>
        <authorList>
            <person name="Puginier C."/>
            <person name="Libourel C."/>
            <person name="Otte J."/>
            <person name="Skaloud P."/>
            <person name="Haon M."/>
            <person name="Grisel S."/>
            <person name="Petersen M."/>
            <person name="Berrin J.G."/>
            <person name="Delaux P.M."/>
            <person name="Dal Grande F."/>
            <person name="Keller J."/>
        </authorList>
    </citation>
    <scope>NUCLEOTIDE SEQUENCE [LARGE SCALE GENOMIC DNA]</scope>
    <source>
        <strain evidence="2 3">SAG 245.80</strain>
    </source>
</reference>
<feature type="region of interest" description="Disordered" evidence="1">
    <location>
        <begin position="90"/>
        <end position="112"/>
    </location>
</feature>
<name>A0AAW1S9P6_9CHLO</name>
<keyword evidence="3" id="KW-1185">Reference proteome</keyword>
<protein>
    <submittedName>
        <fullName evidence="2">Uncharacterized protein</fullName>
    </submittedName>
</protein>
<gene>
    <name evidence="2" type="ORF">WJX81_003445</name>
</gene>
<sequence length="430" mass="42767">MRAVLSLAPSASPSWRQGRVAPQWQGALSPGLQPGIWVAPPAATLRQAWPGAGSGSGFAERVLSAPGERGAWPPARMAPLGPGTLTLETLEGSAPAGSPGAGAGARSASPAAGSGAEVRSGLGLVAGVGIDAEELLLLDDPTAAMTGALAALAAANVARHAELDWRAQNDALSASRRLVARHAGPGGLPLGPLLAAAVPAVDALRSQTARAAMLLLQEAFLALGPGADGLAEAAVGALLRRAGELGVAGRPGWLAGAADAALAAAVCSLSEARVAGALLSGAGQRSAGARAKAAMHLDGCLAGARGARLAAHPGALSQALGRKRVCNEDILGCMLERLAAAAAGFLEEGSADARAAGRRLIWRLARLAGGREGFARLLARAPGGPERTRRAIESLDACMGPEGLMWAPPLPLGVAMLYGPDGAFLEPGSL</sequence>
<accession>A0AAW1S9P6</accession>
<evidence type="ECO:0000256" key="1">
    <source>
        <dbReference type="SAM" id="MobiDB-lite"/>
    </source>
</evidence>
<comment type="caution">
    <text evidence="2">The sequence shown here is derived from an EMBL/GenBank/DDBJ whole genome shotgun (WGS) entry which is preliminary data.</text>
</comment>
<dbReference type="InterPro" id="IPR011989">
    <property type="entry name" value="ARM-like"/>
</dbReference>
<evidence type="ECO:0000313" key="3">
    <source>
        <dbReference type="Proteomes" id="UP001445335"/>
    </source>
</evidence>
<proteinExistence type="predicted"/>
<organism evidence="2 3">
    <name type="scientific">Elliptochloris bilobata</name>
    <dbReference type="NCBI Taxonomy" id="381761"/>
    <lineage>
        <taxon>Eukaryota</taxon>
        <taxon>Viridiplantae</taxon>
        <taxon>Chlorophyta</taxon>
        <taxon>core chlorophytes</taxon>
        <taxon>Trebouxiophyceae</taxon>
        <taxon>Trebouxiophyceae incertae sedis</taxon>
        <taxon>Elliptochloris clade</taxon>
        <taxon>Elliptochloris</taxon>
    </lineage>
</organism>
<dbReference type="Proteomes" id="UP001445335">
    <property type="component" value="Unassembled WGS sequence"/>
</dbReference>